<accession>A0ABW4LVB6</accession>
<name>A0ABW4LVB6_9BACI</name>
<evidence type="ECO:0000313" key="2">
    <source>
        <dbReference type="EMBL" id="MFD1739115.1"/>
    </source>
</evidence>
<reference evidence="3" key="1">
    <citation type="journal article" date="2019" name="Int. J. Syst. Evol. Microbiol.">
        <title>The Global Catalogue of Microorganisms (GCM) 10K type strain sequencing project: providing services to taxonomists for standard genome sequencing and annotation.</title>
        <authorList>
            <consortium name="The Broad Institute Genomics Platform"/>
            <consortium name="The Broad Institute Genome Sequencing Center for Infectious Disease"/>
            <person name="Wu L."/>
            <person name="Ma J."/>
        </authorList>
    </citation>
    <scope>NUCLEOTIDE SEQUENCE [LARGE SCALE GENOMIC DNA]</scope>
    <source>
        <strain evidence="3">CCUG 49339</strain>
    </source>
</reference>
<evidence type="ECO:0000313" key="3">
    <source>
        <dbReference type="Proteomes" id="UP001597214"/>
    </source>
</evidence>
<feature type="transmembrane region" description="Helical" evidence="1">
    <location>
        <begin position="12"/>
        <end position="34"/>
    </location>
</feature>
<dbReference type="InterPro" id="IPR018672">
    <property type="entry name" value="DUF2140"/>
</dbReference>
<dbReference type="Pfam" id="PF09911">
    <property type="entry name" value="DUF2140"/>
    <property type="match status" value="1"/>
</dbReference>
<keyword evidence="1" id="KW-1133">Transmembrane helix</keyword>
<keyword evidence="3" id="KW-1185">Reference proteome</keyword>
<proteinExistence type="predicted"/>
<protein>
    <submittedName>
        <fullName evidence="2">YpmS family protein</fullName>
    </submittedName>
</protein>
<comment type="caution">
    <text evidence="2">The sequence shown here is derived from an EMBL/GenBank/DDBJ whole genome shotgun (WGS) entry which is preliminary data.</text>
</comment>
<organism evidence="2 3">
    <name type="scientific">Bacillus salitolerans</name>
    <dbReference type="NCBI Taxonomy" id="1437434"/>
    <lineage>
        <taxon>Bacteria</taxon>
        <taxon>Bacillati</taxon>
        <taxon>Bacillota</taxon>
        <taxon>Bacilli</taxon>
        <taxon>Bacillales</taxon>
        <taxon>Bacillaceae</taxon>
        <taxon>Bacillus</taxon>
    </lineage>
</organism>
<gene>
    <name evidence="2" type="ORF">ACFSCX_21630</name>
</gene>
<evidence type="ECO:0000256" key="1">
    <source>
        <dbReference type="SAM" id="Phobius"/>
    </source>
</evidence>
<dbReference type="EMBL" id="JBHUEM010000052">
    <property type="protein sequence ID" value="MFD1739115.1"/>
    <property type="molecule type" value="Genomic_DNA"/>
</dbReference>
<dbReference type="RefSeq" id="WP_377930337.1">
    <property type="nucleotide sequence ID" value="NZ_JBHUEM010000052.1"/>
</dbReference>
<keyword evidence="1" id="KW-0812">Transmembrane</keyword>
<dbReference type="Proteomes" id="UP001597214">
    <property type="component" value="Unassembled WGS sequence"/>
</dbReference>
<keyword evidence="1" id="KW-0472">Membrane</keyword>
<sequence>MREKRNFWKRAFFSLLAFVMIVMAIAITIVVASITTEPEIITYEKQNLAPGQSFFTLTTTKASINSWITDELGKKQQEFNNIHYEVVLDDYIYLKGWLLVFSREVPFQMVFEPSVNEDGGLTLYEKEIRLGKLQLPGEIVLGLIQEQMEFPDWVTVIPNEHIIHVNVKEIGLEKNLQLSVNRFDLKNDQLELAVKR</sequence>